<feature type="compositionally biased region" description="Basic and acidic residues" evidence="1">
    <location>
        <begin position="107"/>
        <end position="122"/>
    </location>
</feature>
<protein>
    <submittedName>
        <fullName evidence="2">Uncharacterized protein</fullName>
    </submittedName>
</protein>
<comment type="caution">
    <text evidence="2">The sequence shown here is derived from an EMBL/GenBank/DDBJ whole genome shotgun (WGS) entry which is preliminary data.</text>
</comment>
<feature type="region of interest" description="Disordered" evidence="1">
    <location>
        <begin position="47"/>
        <end position="88"/>
    </location>
</feature>
<accession>A0AAV7P564</accession>
<name>A0AAV7P564_PLEWA</name>
<feature type="region of interest" description="Disordered" evidence="1">
    <location>
        <begin position="107"/>
        <end position="134"/>
    </location>
</feature>
<sequence length="163" mass="17952">MWAETWEAQHIPQQIASVPPRPGSGARSGAWSRPRLRRVLALVEEGANRSQQLPTRQRWGPAPIDSRRSCVPPPRTRPGRPAPSGPTMLCLGSLGPGRAWWAETAPDRRTAARRTDQCRGRTAEVPPSPRACRPRGDLDWETLAFCVGHRPRELTCSTGPAEA</sequence>
<keyword evidence="3" id="KW-1185">Reference proteome</keyword>
<gene>
    <name evidence="2" type="ORF">NDU88_001240</name>
</gene>
<evidence type="ECO:0000313" key="3">
    <source>
        <dbReference type="Proteomes" id="UP001066276"/>
    </source>
</evidence>
<reference evidence="2" key="1">
    <citation type="journal article" date="2022" name="bioRxiv">
        <title>Sequencing and chromosome-scale assembly of the giantPleurodeles waltlgenome.</title>
        <authorList>
            <person name="Brown T."/>
            <person name="Elewa A."/>
            <person name="Iarovenko S."/>
            <person name="Subramanian E."/>
            <person name="Araus A.J."/>
            <person name="Petzold A."/>
            <person name="Susuki M."/>
            <person name="Suzuki K.-i.T."/>
            <person name="Hayashi T."/>
            <person name="Toyoda A."/>
            <person name="Oliveira C."/>
            <person name="Osipova E."/>
            <person name="Leigh N.D."/>
            <person name="Simon A."/>
            <person name="Yun M.H."/>
        </authorList>
    </citation>
    <scope>NUCLEOTIDE SEQUENCE</scope>
    <source>
        <strain evidence="2">20211129_DDA</strain>
        <tissue evidence="2">Liver</tissue>
    </source>
</reference>
<dbReference type="EMBL" id="JANPWB010000011">
    <property type="protein sequence ID" value="KAJ1122756.1"/>
    <property type="molecule type" value="Genomic_DNA"/>
</dbReference>
<dbReference type="AlphaFoldDB" id="A0AAV7P564"/>
<dbReference type="Proteomes" id="UP001066276">
    <property type="component" value="Chromosome 7"/>
</dbReference>
<proteinExistence type="predicted"/>
<feature type="region of interest" description="Disordered" evidence="1">
    <location>
        <begin position="1"/>
        <end position="35"/>
    </location>
</feature>
<organism evidence="2 3">
    <name type="scientific">Pleurodeles waltl</name>
    <name type="common">Iberian ribbed newt</name>
    <dbReference type="NCBI Taxonomy" id="8319"/>
    <lineage>
        <taxon>Eukaryota</taxon>
        <taxon>Metazoa</taxon>
        <taxon>Chordata</taxon>
        <taxon>Craniata</taxon>
        <taxon>Vertebrata</taxon>
        <taxon>Euteleostomi</taxon>
        <taxon>Amphibia</taxon>
        <taxon>Batrachia</taxon>
        <taxon>Caudata</taxon>
        <taxon>Salamandroidea</taxon>
        <taxon>Salamandridae</taxon>
        <taxon>Pleurodelinae</taxon>
        <taxon>Pleurodeles</taxon>
    </lineage>
</organism>
<evidence type="ECO:0000256" key="1">
    <source>
        <dbReference type="SAM" id="MobiDB-lite"/>
    </source>
</evidence>
<evidence type="ECO:0000313" key="2">
    <source>
        <dbReference type="EMBL" id="KAJ1122756.1"/>
    </source>
</evidence>
<feature type="compositionally biased region" description="Pro residues" evidence="1">
    <location>
        <begin position="71"/>
        <end position="84"/>
    </location>
</feature>